<dbReference type="AlphaFoldDB" id="A0A644SY14"/>
<gene>
    <name evidence="1" type="ORF">SDC9_05058</name>
</gene>
<protein>
    <submittedName>
        <fullName evidence="1">Uncharacterized protein</fullName>
    </submittedName>
</protein>
<accession>A0A644SY14</accession>
<reference evidence="1" key="1">
    <citation type="submission" date="2019-08" db="EMBL/GenBank/DDBJ databases">
        <authorList>
            <person name="Kucharzyk K."/>
            <person name="Murdoch R.W."/>
            <person name="Higgins S."/>
            <person name="Loffler F."/>
        </authorList>
    </citation>
    <scope>NUCLEOTIDE SEQUENCE</scope>
</reference>
<organism evidence="1">
    <name type="scientific">bioreactor metagenome</name>
    <dbReference type="NCBI Taxonomy" id="1076179"/>
    <lineage>
        <taxon>unclassified sequences</taxon>
        <taxon>metagenomes</taxon>
        <taxon>ecological metagenomes</taxon>
    </lineage>
</organism>
<dbReference type="EMBL" id="VSSQ01000009">
    <property type="protein sequence ID" value="MPL59505.1"/>
    <property type="molecule type" value="Genomic_DNA"/>
</dbReference>
<name>A0A644SY14_9ZZZZ</name>
<sequence length="41" mass="4867">MNVVTRLQEHAERYMIDGAKAGFLWSELFVKERLIDVFHLC</sequence>
<proteinExistence type="predicted"/>
<evidence type="ECO:0000313" key="1">
    <source>
        <dbReference type="EMBL" id="MPL59505.1"/>
    </source>
</evidence>
<comment type="caution">
    <text evidence="1">The sequence shown here is derived from an EMBL/GenBank/DDBJ whole genome shotgun (WGS) entry which is preliminary data.</text>
</comment>